<accession>F0WRG6</accession>
<dbReference type="HOGENOM" id="CLU_848413_0_0_1"/>
<proteinExistence type="predicted"/>
<sequence>MMNQIQMLWRCFGDALEMLWRWSHAPRNMARFSVLYTAVLVFNYKSPRKSHILSWGCRNLSNRLYLAYRITGALYFLISNFDLPQSVILIIKMVFLRGRACVIHVLIWMTSITRSISEPCIFAAPVTCHAVDDRKAVLVILDTLIQGARFSCKRASETHEWIPRDNVLHIWPYGADSNCRTFQFQYLRGRLLLHEKIKIANNPPFVSVDVVQDSLLWTLPFSTLSMIVAGGHRKEVSGNIILLSLGIKKLLLPTAHFTELPSMKYQALVFNINGASLSIDLKGVDVGETSWDYFVFGTSVMNQFEINLLRVPSPNITYPKRHIINFSTL</sequence>
<evidence type="ECO:0000313" key="1">
    <source>
        <dbReference type="EMBL" id="CCA23929.1"/>
    </source>
</evidence>
<dbReference type="AlphaFoldDB" id="F0WRG6"/>
<reference evidence="1" key="1">
    <citation type="journal article" date="2011" name="PLoS Biol.">
        <title>Gene gain and loss during evolution of obligate parasitism in the white rust pathogen of Arabidopsis thaliana.</title>
        <authorList>
            <person name="Kemen E."/>
            <person name="Gardiner A."/>
            <person name="Schultz-Larsen T."/>
            <person name="Kemen A.C."/>
            <person name="Balmuth A.L."/>
            <person name="Robert-Seilaniantz A."/>
            <person name="Bailey K."/>
            <person name="Holub E."/>
            <person name="Studholme D.J."/>
            <person name="Maclean D."/>
            <person name="Jones J.D."/>
        </authorList>
    </citation>
    <scope>NUCLEOTIDE SEQUENCE</scope>
</reference>
<protein>
    <submittedName>
        <fullName evidence="1">AlNc14C214G8969 protein</fullName>
    </submittedName>
</protein>
<name>F0WRG6_9STRA</name>
<organism evidence="1">
    <name type="scientific">Albugo laibachii Nc14</name>
    <dbReference type="NCBI Taxonomy" id="890382"/>
    <lineage>
        <taxon>Eukaryota</taxon>
        <taxon>Sar</taxon>
        <taxon>Stramenopiles</taxon>
        <taxon>Oomycota</taxon>
        <taxon>Peronosporomycetes</taxon>
        <taxon>Albuginales</taxon>
        <taxon>Albuginaceae</taxon>
        <taxon>Albugo</taxon>
    </lineage>
</organism>
<dbReference type="EMBL" id="FR824259">
    <property type="protein sequence ID" value="CCA23929.1"/>
    <property type="molecule type" value="Genomic_DNA"/>
</dbReference>
<gene>
    <name evidence="1" type="primary">AlNc14C214G8969</name>
    <name evidence="1" type="ORF">ALNC14_100730</name>
</gene>
<reference evidence="1" key="2">
    <citation type="submission" date="2011-02" db="EMBL/GenBank/DDBJ databases">
        <authorList>
            <person name="MacLean D."/>
        </authorList>
    </citation>
    <scope>NUCLEOTIDE SEQUENCE</scope>
</reference>